<evidence type="ECO:0000259" key="6">
    <source>
        <dbReference type="Pfam" id="PF10150"/>
    </source>
</evidence>
<dbReference type="AlphaFoldDB" id="A0A3B0T6W9"/>
<keyword evidence="3" id="KW-0378">Hydrolase</keyword>
<dbReference type="Pfam" id="PF10150">
    <property type="entry name" value="RNase_E_G"/>
    <property type="match status" value="1"/>
</dbReference>
<dbReference type="PANTHER" id="PTHR30001:SF0">
    <property type="entry name" value="RIBONUCLEASE G"/>
    <property type="match status" value="1"/>
</dbReference>
<organism evidence="7">
    <name type="scientific">hydrothermal vent metagenome</name>
    <dbReference type="NCBI Taxonomy" id="652676"/>
    <lineage>
        <taxon>unclassified sequences</taxon>
        <taxon>metagenomes</taxon>
        <taxon>ecological metagenomes</taxon>
    </lineage>
</organism>
<feature type="domain" description="RNA-binding protein AU-1/Ribonuclease E/G" evidence="6">
    <location>
        <begin position="152"/>
        <end position="422"/>
    </location>
</feature>
<gene>
    <name evidence="7" type="ORF">MNBD_BACTEROID03-618</name>
</gene>
<dbReference type="GO" id="GO:0006364">
    <property type="term" value="P:rRNA processing"/>
    <property type="evidence" value="ECO:0007669"/>
    <property type="project" value="TreeGrafter"/>
</dbReference>
<evidence type="ECO:0000313" key="7">
    <source>
        <dbReference type="EMBL" id="VAW14451.1"/>
    </source>
</evidence>
<sequence>MADEYKYIKVSRELIVRSSSNAVDFALLKGGKLIELHKEEDNNNFSVGDIFIAKVRKPVSGLNAAFVNVGYEKDAFLHYHDLGPQLATMLKFIKQASTGKLKEYSLKNFPTEKDIDKHGVITDVIKANQSLLVQIVKEPISTKGPRISSELSLAGRYLVMMPFSDRVSVSQKIGSRQEKDRLKRLVKSIKPKGFGVIIRTVAEGKKVAELDKDLENLLAKWTAMCKKLYRAPTPSKVLVELNRASSILRDVFSDSFTGIHVDNETLYTQIKDYLLEIAPAKESIVKLYDSSIPIFEKFGIERQIKTSFGRTATMGKGAYLIIEHTEALHVIDVNSGNRSNKAKNQEDTALEVNLLAASEIARQLRLRDMGGIIVVDFIDMVKAPHRRKLFDHLRDEMKEDRAKHKILPPSKFGLIQITRQRVRPEMNIKTTEENPNGSGQEVEAPIVLIDKINADLERLLKGPKSDNGIVLNIHPFIAAYITKGFPSMRSKWFMEHKKWMKIQPRDAYTYLEYRFKDKDGKTIY</sequence>
<dbReference type="Gene3D" id="2.40.50.140">
    <property type="entry name" value="Nucleic acid-binding proteins"/>
    <property type="match status" value="1"/>
</dbReference>
<dbReference type="NCBIfam" id="TIGR00757">
    <property type="entry name" value="RNaseEG"/>
    <property type="match status" value="1"/>
</dbReference>
<dbReference type="GO" id="GO:0046872">
    <property type="term" value="F:metal ion binding"/>
    <property type="evidence" value="ECO:0007669"/>
    <property type="project" value="UniProtKB-KW"/>
</dbReference>
<dbReference type="PANTHER" id="PTHR30001">
    <property type="entry name" value="RIBONUCLEASE"/>
    <property type="match status" value="1"/>
</dbReference>
<dbReference type="GO" id="GO:0004540">
    <property type="term" value="F:RNA nuclease activity"/>
    <property type="evidence" value="ECO:0007669"/>
    <property type="project" value="InterPro"/>
</dbReference>
<keyword evidence="4" id="KW-0460">Magnesium</keyword>
<proteinExistence type="predicted"/>
<reference evidence="7" key="1">
    <citation type="submission" date="2018-06" db="EMBL/GenBank/DDBJ databases">
        <authorList>
            <person name="Zhirakovskaya E."/>
        </authorList>
    </citation>
    <scope>NUCLEOTIDE SEQUENCE</scope>
</reference>
<protein>
    <submittedName>
        <fullName evidence="7">Ribonuclease G</fullName>
    </submittedName>
</protein>
<evidence type="ECO:0000256" key="1">
    <source>
        <dbReference type="ARBA" id="ARBA00001946"/>
    </source>
</evidence>
<evidence type="ECO:0000256" key="3">
    <source>
        <dbReference type="ARBA" id="ARBA00022801"/>
    </source>
</evidence>
<name>A0A3B0T6W9_9ZZZZ</name>
<keyword evidence="2" id="KW-0479">Metal-binding</keyword>
<dbReference type="InterPro" id="IPR019307">
    <property type="entry name" value="RNA-bd_AU-1/RNase_E/G"/>
</dbReference>
<dbReference type="GO" id="GO:0016787">
    <property type="term" value="F:hydrolase activity"/>
    <property type="evidence" value="ECO:0007669"/>
    <property type="project" value="UniProtKB-KW"/>
</dbReference>
<dbReference type="SUPFAM" id="SSF50249">
    <property type="entry name" value="Nucleic acid-binding proteins"/>
    <property type="match status" value="1"/>
</dbReference>
<comment type="cofactor">
    <cofactor evidence="1">
        <name>Mg(2+)</name>
        <dbReference type="ChEBI" id="CHEBI:18420"/>
    </cofactor>
</comment>
<evidence type="ECO:0000256" key="4">
    <source>
        <dbReference type="ARBA" id="ARBA00022842"/>
    </source>
</evidence>
<keyword evidence="5" id="KW-0694">RNA-binding</keyword>
<evidence type="ECO:0000256" key="5">
    <source>
        <dbReference type="ARBA" id="ARBA00022884"/>
    </source>
</evidence>
<dbReference type="GO" id="GO:0003723">
    <property type="term" value="F:RNA binding"/>
    <property type="evidence" value="ECO:0007669"/>
    <property type="project" value="UniProtKB-KW"/>
</dbReference>
<dbReference type="InterPro" id="IPR004659">
    <property type="entry name" value="RNase_E/G"/>
</dbReference>
<dbReference type="InterPro" id="IPR012340">
    <property type="entry name" value="NA-bd_OB-fold"/>
</dbReference>
<evidence type="ECO:0000256" key="2">
    <source>
        <dbReference type="ARBA" id="ARBA00022723"/>
    </source>
</evidence>
<accession>A0A3B0T6W9</accession>
<dbReference type="GO" id="GO:0005737">
    <property type="term" value="C:cytoplasm"/>
    <property type="evidence" value="ECO:0007669"/>
    <property type="project" value="TreeGrafter"/>
</dbReference>
<dbReference type="CDD" id="cd04453">
    <property type="entry name" value="S1_RNase_E"/>
    <property type="match status" value="1"/>
</dbReference>
<dbReference type="EMBL" id="UOEL01000118">
    <property type="protein sequence ID" value="VAW14451.1"/>
    <property type="molecule type" value="Genomic_DNA"/>
</dbReference>